<proteinExistence type="predicted"/>
<dbReference type="InterPro" id="IPR006450">
    <property type="entry name" value="Phage_HK97_gp6-like"/>
</dbReference>
<evidence type="ECO:0000313" key="1">
    <source>
        <dbReference type="EMBL" id="EAG9354860.1"/>
    </source>
</evidence>
<dbReference type="InterPro" id="IPR021146">
    <property type="entry name" value="Phage_gp6-like_head-tail"/>
</dbReference>
<sequence length="112" mass="12811">MLNSGKKEDVSRIKNHVRVDHDFDDESLQQLLEAAQITLQGMIGSDANFAAFYEVEENVKLFDIATLFLVDHWYKTRSATTSLTFSEAPLSVKTIVLLLKPNYLSYKRQNEV</sequence>
<dbReference type="Proteomes" id="UP000524387">
    <property type="component" value="Unassembled WGS sequence"/>
</dbReference>
<protein>
    <submittedName>
        <fullName evidence="1">Phage gp6-like head-tail connector protein</fullName>
    </submittedName>
</protein>
<evidence type="ECO:0000313" key="2">
    <source>
        <dbReference type="Proteomes" id="UP000524387"/>
    </source>
</evidence>
<dbReference type="RefSeq" id="WP_070033930.1">
    <property type="nucleotide sequence ID" value="NZ_CP090057.1"/>
</dbReference>
<accession>A0A823IZU2</accession>
<name>A0A823IZU2_LISMN</name>
<dbReference type="EMBL" id="AABEKN010000006">
    <property type="protein sequence ID" value="EAG9354860.1"/>
    <property type="molecule type" value="Genomic_DNA"/>
</dbReference>
<dbReference type="Pfam" id="PF05135">
    <property type="entry name" value="Phage_connect_1"/>
    <property type="match status" value="1"/>
</dbReference>
<comment type="caution">
    <text evidence="1">The sequence shown here is derived from an EMBL/GenBank/DDBJ whole genome shotgun (WGS) entry which is preliminary data.</text>
</comment>
<dbReference type="CDD" id="cd08054">
    <property type="entry name" value="gp6"/>
    <property type="match status" value="1"/>
</dbReference>
<dbReference type="NCBIfam" id="TIGR01560">
    <property type="entry name" value="put_DNA_pack"/>
    <property type="match status" value="1"/>
</dbReference>
<organism evidence="1 2">
    <name type="scientific">Listeria monocytogenes</name>
    <dbReference type="NCBI Taxonomy" id="1639"/>
    <lineage>
        <taxon>Bacteria</taxon>
        <taxon>Bacillati</taxon>
        <taxon>Bacillota</taxon>
        <taxon>Bacilli</taxon>
        <taxon>Bacillales</taxon>
        <taxon>Listeriaceae</taxon>
        <taxon>Listeria</taxon>
    </lineage>
</organism>
<gene>
    <name evidence="1" type="ORF">CW895_13760</name>
</gene>
<dbReference type="Gene3D" id="1.10.3230.30">
    <property type="entry name" value="Phage gp6-like head-tail connector protein"/>
    <property type="match status" value="1"/>
</dbReference>
<dbReference type="AlphaFoldDB" id="A0A823IZU2"/>
<reference evidence="1 2" key="1">
    <citation type="submission" date="2019-04" db="EMBL/GenBank/DDBJ databases">
        <authorList>
            <consortium name="GenomeTrakr network: Whole genome sequencing for foodborne pathogen traceback"/>
        </authorList>
    </citation>
    <scope>NUCLEOTIDE SEQUENCE [LARGE SCALE GENOMIC DNA]</scope>
    <source>
        <strain evidence="1 2">CFSAN072502</strain>
    </source>
</reference>